<organism evidence="2 3">
    <name type="scientific">Colocasia esculenta</name>
    <name type="common">Wild taro</name>
    <name type="synonym">Arum esculentum</name>
    <dbReference type="NCBI Taxonomy" id="4460"/>
    <lineage>
        <taxon>Eukaryota</taxon>
        <taxon>Viridiplantae</taxon>
        <taxon>Streptophyta</taxon>
        <taxon>Embryophyta</taxon>
        <taxon>Tracheophyta</taxon>
        <taxon>Spermatophyta</taxon>
        <taxon>Magnoliopsida</taxon>
        <taxon>Liliopsida</taxon>
        <taxon>Araceae</taxon>
        <taxon>Aroideae</taxon>
        <taxon>Colocasieae</taxon>
        <taxon>Colocasia</taxon>
    </lineage>
</organism>
<reference evidence="2" key="1">
    <citation type="submission" date="2017-07" db="EMBL/GenBank/DDBJ databases">
        <title>Taro Niue Genome Assembly and Annotation.</title>
        <authorList>
            <person name="Atibalentja N."/>
            <person name="Keating K."/>
            <person name="Fields C.J."/>
        </authorList>
    </citation>
    <scope>NUCLEOTIDE SEQUENCE</scope>
    <source>
        <strain evidence="2">Niue_2</strain>
        <tissue evidence="2">Leaf</tissue>
    </source>
</reference>
<feature type="region of interest" description="Disordered" evidence="1">
    <location>
        <begin position="1"/>
        <end position="53"/>
    </location>
</feature>
<feature type="compositionally biased region" description="Polar residues" evidence="1">
    <location>
        <begin position="20"/>
        <end position="31"/>
    </location>
</feature>
<sequence length="132" mass="14856">MTVWQRTPATASPYLKRVGGTTQCGSKPSTHTCRDKEAHGTPEQPRETRVSRHITNIPDLHEVKEEQPGVTMRDTEQPREKQHLTIGTATSDLHKVEGPQAEPPAPRTRHEVRELHPTVPPQTAPRNELQKL</sequence>
<accession>A0A843XDU6</accession>
<proteinExistence type="predicted"/>
<feature type="compositionally biased region" description="Basic and acidic residues" evidence="1">
    <location>
        <begin position="32"/>
        <end position="50"/>
    </location>
</feature>
<keyword evidence="3" id="KW-1185">Reference proteome</keyword>
<feature type="region of interest" description="Disordered" evidence="1">
    <location>
        <begin position="87"/>
        <end position="132"/>
    </location>
</feature>
<evidence type="ECO:0000313" key="2">
    <source>
        <dbReference type="EMBL" id="MQM17441.1"/>
    </source>
</evidence>
<dbReference type="Proteomes" id="UP000652761">
    <property type="component" value="Unassembled WGS sequence"/>
</dbReference>
<comment type="caution">
    <text evidence="2">The sequence shown here is derived from an EMBL/GenBank/DDBJ whole genome shotgun (WGS) entry which is preliminary data.</text>
</comment>
<evidence type="ECO:0000313" key="3">
    <source>
        <dbReference type="Proteomes" id="UP000652761"/>
    </source>
</evidence>
<protein>
    <submittedName>
        <fullName evidence="2">Uncharacterized protein</fullName>
    </submittedName>
</protein>
<name>A0A843XDU6_COLES</name>
<dbReference type="AlphaFoldDB" id="A0A843XDU6"/>
<gene>
    <name evidence="2" type="ORF">Taro_050412</name>
</gene>
<evidence type="ECO:0000256" key="1">
    <source>
        <dbReference type="SAM" id="MobiDB-lite"/>
    </source>
</evidence>
<dbReference type="EMBL" id="NMUH01007536">
    <property type="protein sequence ID" value="MQM17441.1"/>
    <property type="molecule type" value="Genomic_DNA"/>
</dbReference>
<feature type="compositionally biased region" description="Polar residues" evidence="1">
    <location>
        <begin position="1"/>
        <end position="10"/>
    </location>
</feature>